<dbReference type="InterPro" id="IPR011761">
    <property type="entry name" value="ATP-grasp"/>
</dbReference>
<dbReference type="GO" id="GO:0046872">
    <property type="term" value="F:metal ion binding"/>
    <property type="evidence" value="ECO:0007669"/>
    <property type="project" value="InterPro"/>
</dbReference>
<evidence type="ECO:0000259" key="7">
    <source>
        <dbReference type="PROSITE" id="PS50975"/>
    </source>
</evidence>
<comment type="caution">
    <text evidence="9">The sequence shown here is derived from an EMBL/GenBank/DDBJ whole genome shotgun (WGS) entry which is preliminary data.</text>
</comment>
<dbReference type="NCBIfam" id="NF006367">
    <property type="entry name" value="PRK08591.1"/>
    <property type="match status" value="1"/>
</dbReference>
<dbReference type="SUPFAM" id="SSF51246">
    <property type="entry name" value="Rudiment single hybrid motif"/>
    <property type="match status" value="1"/>
</dbReference>
<proteinExistence type="predicted"/>
<dbReference type="PROSITE" id="PS00867">
    <property type="entry name" value="CPSASE_2"/>
    <property type="match status" value="1"/>
</dbReference>
<dbReference type="Pfam" id="PF02785">
    <property type="entry name" value="Biotin_carb_C"/>
    <property type="match status" value="1"/>
</dbReference>
<gene>
    <name evidence="9" type="ORF">ENT52_08245</name>
</gene>
<dbReference type="InterPro" id="IPR005482">
    <property type="entry name" value="Biotin_COase_C"/>
</dbReference>
<evidence type="ECO:0000256" key="3">
    <source>
        <dbReference type="ARBA" id="ARBA00022741"/>
    </source>
</evidence>
<evidence type="ECO:0000313" key="9">
    <source>
        <dbReference type="EMBL" id="HGT83695.1"/>
    </source>
</evidence>
<dbReference type="PROSITE" id="PS50975">
    <property type="entry name" value="ATP_GRASP"/>
    <property type="match status" value="1"/>
</dbReference>
<dbReference type="SUPFAM" id="SSF56059">
    <property type="entry name" value="Glutathione synthetase ATP-binding domain-like"/>
    <property type="match status" value="1"/>
</dbReference>
<sequence length="502" mass="57051">MFKKILVANRGEIAIRIMRACRELGIKSVAIYSSADERALHRYYADEAYYVGRSHPRESYLNIEAIIKIAKQSEAEAIHPGYGFVSENPEFAERCEEEGIVFIGPSSDVLRISGSKVESREKMISAGVPVIPGSPALETIDDAYKWAEKVGYPVAVKASGGGGGIGITIAKNEEELESAFVKSSSFGEKYFGDPTVYIEKWLTKPRHIEVQILSDGKNFIHLGERECSVQRRNQKIVEETPSPIVNEETREKIGRIAIKGAKSLGYKNAGTFEFLYENGNFYFLEINARLQVEHTITEIVTGVDIVKEQIRIAYGDELEFEQHDVSFRGHAMELRIYAEDPIKFLPVSGRIEFYRSPGGFGIRLDSAVHIGCRIPDEYDPMISKLTVFGRKRQETIARARRALMEYVIAGITTNIPLHMAILDDEEFVKGNIHTRFIEERKITEKVPIYVEKYIEAQEKLSKVFVEYETEKLREKIRKAYATKIQNGEIEEKLWRIYTSLGH</sequence>
<dbReference type="InterPro" id="IPR016185">
    <property type="entry name" value="PreATP-grasp_dom_sf"/>
</dbReference>
<organism evidence="9">
    <name type="scientific">Archaeoglobus fulgidus</name>
    <dbReference type="NCBI Taxonomy" id="2234"/>
    <lineage>
        <taxon>Archaea</taxon>
        <taxon>Methanobacteriati</taxon>
        <taxon>Methanobacteriota</taxon>
        <taxon>Archaeoglobi</taxon>
        <taxon>Archaeoglobales</taxon>
        <taxon>Archaeoglobaceae</taxon>
        <taxon>Archaeoglobus</taxon>
    </lineage>
</organism>
<dbReference type="NCBIfam" id="NF006406">
    <property type="entry name" value="PRK08654.1"/>
    <property type="match status" value="1"/>
</dbReference>
<reference evidence="9" key="1">
    <citation type="journal article" date="2020" name="mSystems">
        <title>Genome- and Community-Level Interaction Insights into Carbon Utilization and Element Cycling Functions of Hydrothermarchaeota in Hydrothermal Sediment.</title>
        <authorList>
            <person name="Zhou Z."/>
            <person name="Liu Y."/>
            <person name="Xu W."/>
            <person name="Pan J."/>
            <person name="Luo Z.H."/>
            <person name="Li M."/>
        </authorList>
    </citation>
    <scope>NUCLEOTIDE SEQUENCE [LARGE SCALE GENOMIC DNA]</scope>
    <source>
        <strain evidence="9">SpSt-587</strain>
    </source>
</reference>
<dbReference type="Pfam" id="PF00289">
    <property type="entry name" value="Biotin_carb_N"/>
    <property type="match status" value="1"/>
</dbReference>
<feature type="domain" description="Biotin carboxylation" evidence="8">
    <location>
        <begin position="1"/>
        <end position="442"/>
    </location>
</feature>
<evidence type="ECO:0000256" key="2">
    <source>
        <dbReference type="ARBA" id="ARBA00022598"/>
    </source>
</evidence>
<dbReference type="PROSITE" id="PS00866">
    <property type="entry name" value="CPSASE_1"/>
    <property type="match status" value="1"/>
</dbReference>
<name>A0A7J3M5Y3_ARCFL</name>
<evidence type="ECO:0000256" key="6">
    <source>
        <dbReference type="PROSITE-ProRule" id="PRU00409"/>
    </source>
</evidence>
<keyword evidence="4 6" id="KW-0067">ATP-binding</keyword>
<dbReference type="SUPFAM" id="SSF52440">
    <property type="entry name" value="PreATP-grasp domain"/>
    <property type="match status" value="1"/>
</dbReference>
<keyword evidence="3 6" id="KW-0547">Nucleotide-binding</keyword>
<dbReference type="Gene3D" id="3.30.470.20">
    <property type="entry name" value="ATP-grasp fold, B domain"/>
    <property type="match status" value="1"/>
</dbReference>
<dbReference type="AlphaFoldDB" id="A0A7J3M5Y3"/>
<dbReference type="InterPro" id="IPR011054">
    <property type="entry name" value="Rudment_hybrid_motif"/>
</dbReference>
<feature type="domain" description="ATP-grasp" evidence="7">
    <location>
        <begin position="120"/>
        <end position="314"/>
    </location>
</feature>
<evidence type="ECO:0000256" key="5">
    <source>
        <dbReference type="ARBA" id="ARBA00022842"/>
    </source>
</evidence>
<evidence type="ECO:0000256" key="1">
    <source>
        <dbReference type="ARBA" id="ARBA00001936"/>
    </source>
</evidence>
<protein>
    <submittedName>
        <fullName evidence="9">Acetyl-CoA carboxylase biotin carboxylase subunit</fullName>
    </submittedName>
</protein>
<evidence type="ECO:0000259" key="8">
    <source>
        <dbReference type="PROSITE" id="PS50979"/>
    </source>
</evidence>
<keyword evidence="5" id="KW-0460">Magnesium</keyword>
<dbReference type="Pfam" id="PF02786">
    <property type="entry name" value="CPSase_L_D2"/>
    <property type="match status" value="1"/>
</dbReference>
<dbReference type="EMBL" id="DSYZ01000153">
    <property type="protein sequence ID" value="HGT83695.1"/>
    <property type="molecule type" value="Genomic_DNA"/>
</dbReference>
<dbReference type="GO" id="GO:0005524">
    <property type="term" value="F:ATP binding"/>
    <property type="evidence" value="ECO:0007669"/>
    <property type="project" value="UniProtKB-UniRule"/>
</dbReference>
<dbReference type="InterPro" id="IPR005479">
    <property type="entry name" value="CPAse_ATP-bd"/>
</dbReference>
<accession>A0A7J3M5Y3</accession>
<dbReference type="PANTHER" id="PTHR45007:SF1">
    <property type="entry name" value="CARBOXYLASE, PUTATIVE (AFU_ORTHOLOGUE AFUA_5G07570)-RELATED"/>
    <property type="match status" value="1"/>
</dbReference>
<dbReference type="SMART" id="SM00878">
    <property type="entry name" value="Biotin_carb_C"/>
    <property type="match status" value="1"/>
</dbReference>
<dbReference type="GO" id="GO:0016874">
    <property type="term" value="F:ligase activity"/>
    <property type="evidence" value="ECO:0007669"/>
    <property type="project" value="UniProtKB-KW"/>
</dbReference>
<dbReference type="PANTHER" id="PTHR45007">
    <property type="entry name" value="CARBOXYLASE, PUTATIVE (AFU_ORTHOLOGUE AFUA_5G07570)-RELATED"/>
    <property type="match status" value="1"/>
</dbReference>
<comment type="cofactor">
    <cofactor evidence="1">
        <name>Mn(2+)</name>
        <dbReference type="ChEBI" id="CHEBI:29035"/>
    </cofactor>
</comment>
<dbReference type="InterPro" id="IPR011764">
    <property type="entry name" value="Biotin_carboxylation_dom"/>
</dbReference>
<dbReference type="InterPro" id="IPR005481">
    <property type="entry name" value="BC-like_N"/>
</dbReference>
<evidence type="ECO:0000256" key="4">
    <source>
        <dbReference type="ARBA" id="ARBA00022840"/>
    </source>
</evidence>
<dbReference type="PROSITE" id="PS50979">
    <property type="entry name" value="BC"/>
    <property type="match status" value="1"/>
</dbReference>
<keyword evidence="2" id="KW-0436">Ligase</keyword>